<organism evidence="1">
    <name type="scientific">hydrothermal vent metagenome</name>
    <dbReference type="NCBI Taxonomy" id="652676"/>
    <lineage>
        <taxon>unclassified sequences</taxon>
        <taxon>metagenomes</taxon>
        <taxon>ecological metagenomes</taxon>
    </lineage>
</organism>
<name>A0A3B1AIY8_9ZZZZ</name>
<proteinExistence type="predicted"/>
<reference evidence="1" key="1">
    <citation type="submission" date="2018-06" db="EMBL/GenBank/DDBJ databases">
        <authorList>
            <person name="Zhirakovskaya E."/>
        </authorList>
    </citation>
    <scope>NUCLEOTIDE SEQUENCE</scope>
</reference>
<sequence>MKLILADMDGTLIDPKLGFVRCIYLCISKELNQEIVRCKI</sequence>
<evidence type="ECO:0000313" key="1">
    <source>
        <dbReference type="EMBL" id="VAW99982.1"/>
    </source>
</evidence>
<dbReference type="AlphaFoldDB" id="A0A3B1AIY8"/>
<dbReference type="InterPro" id="IPR036412">
    <property type="entry name" value="HAD-like_sf"/>
</dbReference>
<protein>
    <submittedName>
        <fullName evidence="1">Uncharacterized protein</fullName>
    </submittedName>
</protein>
<accession>A0A3B1AIY8</accession>
<dbReference type="EMBL" id="UOFS01000042">
    <property type="protein sequence ID" value="VAW99982.1"/>
    <property type="molecule type" value="Genomic_DNA"/>
</dbReference>
<dbReference type="SUPFAM" id="SSF56784">
    <property type="entry name" value="HAD-like"/>
    <property type="match status" value="1"/>
</dbReference>
<gene>
    <name evidence="1" type="ORF">MNBD_GAMMA22-1071</name>
</gene>